<dbReference type="GO" id="GO:0016251">
    <property type="term" value="F:RNA polymerase II general transcription initiation factor activity"/>
    <property type="evidence" value="ECO:0007669"/>
    <property type="project" value="TreeGrafter"/>
</dbReference>
<dbReference type="GO" id="GO:0005674">
    <property type="term" value="C:transcription factor TFIIF complex"/>
    <property type="evidence" value="ECO:0007669"/>
    <property type="project" value="TreeGrafter"/>
</dbReference>
<protein>
    <recommendedName>
        <fullName evidence="7">Transcription initiation factor IIF subunit alpha</fullName>
    </recommendedName>
</protein>
<feature type="compositionally biased region" description="Polar residues" evidence="8">
    <location>
        <begin position="608"/>
        <end position="627"/>
    </location>
</feature>
<evidence type="ECO:0000256" key="8">
    <source>
        <dbReference type="SAM" id="MobiDB-lite"/>
    </source>
</evidence>
<dbReference type="AlphaFoldDB" id="U5H1A3"/>
<keyword evidence="6 7" id="KW-0539">Nucleus</keyword>
<feature type="compositionally biased region" description="Low complexity" evidence="8">
    <location>
        <begin position="347"/>
        <end position="359"/>
    </location>
</feature>
<feature type="region of interest" description="Disordered" evidence="8">
    <location>
        <begin position="159"/>
        <end position="180"/>
    </location>
</feature>
<feature type="compositionally biased region" description="Basic and acidic residues" evidence="8">
    <location>
        <begin position="230"/>
        <end position="240"/>
    </location>
</feature>
<feature type="compositionally biased region" description="Polar residues" evidence="8">
    <location>
        <begin position="326"/>
        <end position="337"/>
    </location>
</feature>
<sequence>MFHSSQPLIKSEPSPSASGSLTDATSLKPAPSPTPPVSTPQGSYTDFVLRSSAPGSQTGWKYNVMKFAALANKSVDPLDESEFVRPLRLNRKDPRTVRRLTDQEREKIRNKSMGLLDEDGNLIDQSTVDGVKKEGEAAAAAAAAEPAKEAINPDLVGTGVTGALAPQQQRQKKHGGRFEKKIKRVFVSSEESRRLRREEWQPWVLEDDEGNERWIGRLEGGASERSMAIEQEKKRQELENKGQATMAGWRPASEGSATGGGGSSYVAFVFGPDGDEFQVVPIHRWYKFSQGPRYVTLGNDEAEAEYERQQKSHEAERWMMHKRNPNHASSSTGQGSRPPSGAATPHLPLGDDGGLPRLPTDIKPRIKRETSAEPSTIRSRLLDKSELSGRRAGSEARSAAAGRPKLRSVDTGSRAENDDDELYGRKRGDEGRGQDQDDDEFDYDEEFQDDEEGVAKIDDLADEQETKELEERIRKEMRAVERAASEPEEDDDDEEHLTATGKDLKRLVRKQDQDGIYGSDDDDDLSSSDSSVAEDDDSKSVTSASGDPSTPRPASQQQQQNKPRPSTDSIHRTHSSSSSRPHSTQTSRHPSRAASPSSGSALLAKRATSPTRSNPGSRATSPNPSGNGANGKRKRDDHDGFSKRRALSPSAGTAAVGGWDAPSDALIEDRHLIDFFKTKASEPNKSTTKEVLNYFRRQLKGNEKNKERIKGALHNVASMQDKFLVLKAGM</sequence>
<evidence type="ECO:0000256" key="3">
    <source>
        <dbReference type="ARBA" id="ARBA00023015"/>
    </source>
</evidence>
<dbReference type="PANTHER" id="PTHR13011:SF0">
    <property type="entry name" value="GENERAL TRANSCRIPTION FACTOR IIF SUBUNIT 1"/>
    <property type="match status" value="1"/>
</dbReference>
<evidence type="ECO:0000256" key="5">
    <source>
        <dbReference type="ARBA" id="ARBA00023163"/>
    </source>
</evidence>
<feature type="compositionally biased region" description="Low complexity" evidence="8">
    <location>
        <begin position="575"/>
        <end position="604"/>
    </location>
</feature>
<keyword evidence="5 7" id="KW-0804">Transcription</keyword>
<dbReference type="GO" id="GO:0006367">
    <property type="term" value="P:transcription initiation at RNA polymerase II promoter"/>
    <property type="evidence" value="ECO:0007669"/>
    <property type="project" value="InterPro"/>
</dbReference>
<feature type="compositionally biased region" description="Acidic residues" evidence="8">
    <location>
        <begin position="519"/>
        <end position="537"/>
    </location>
</feature>
<feature type="region of interest" description="Disordered" evidence="8">
    <location>
        <begin position="218"/>
        <end position="260"/>
    </location>
</feature>
<evidence type="ECO:0000256" key="2">
    <source>
        <dbReference type="ARBA" id="ARBA00005249"/>
    </source>
</evidence>
<feature type="compositionally biased region" description="Basic and acidic residues" evidence="8">
    <location>
        <begin position="453"/>
        <end position="485"/>
    </location>
</feature>
<dbReference type="EMBL" id="AEIJ01000097">
    <property type="status" value="NOT_ANNOTATED_CDS"/>
    <property type="molecule type" value="Genomic_DNA"/>
</dbReference>
<feature type="compositionally biased region" description="Acidic residues" evidence="8">
    <location>
        <begin position="486"/>
        <end position="495"/>
    </location>
</feature>
<dbReference type="HOGENOM" id="CLU_382229_0_0_1"/>
<dbReference type="GO" id="GO:0001096">
    <property type="term" value="F:TFIIF-class transcription factor complex binding"/>
    <property type="evidence" value="ECO:0007669"/>
    <property type="project" value="TreeGrafter"/>
</dbReference>
<dbReference type="OrthoDB" id="2504792at2759"/>
<dbReference type="InParanoid" id="U5H1A3"/>
<dbReference type="PANTHER" id="PTHR13011">
    <property type="entry name" value="TFIIF-ALPHA"/>
    <property type="match status" value="1"/>
</dbReference>
<comment type="function">
    <text evidence="7">TFIIF is a general transcription initiation factor that binds to RNA polymerase II and helps to recruit it to the initiation complex in collaboration with TFIIB. It promotes transcription elongation.</text>
</comment>
<evidence type="ECO:0000313" key="10">
    <source>
        <dbReference type="EnsemblFungi" id="MVLG_01162T0"/>
    </source>
</evidence>
<proteinExistence type="inferred from homology"/>
<feature type="compositionally biased region" description="Polar residues" evidence="8">
    <location>
        <begin position="1"/>
        <end position="24"/>
    </location>
</feature>
<feature type="compositionally biased region" description="Polar residues" evidence="8">
    <location>
        <begin position="541"/>
        <end position="564"/>
    </location>
</feature>
<evidence type="ECO:0000256" key="1">
    <source>
        <dbReference type="ARBA" id="ARBA00004123"/>
    </source>
</evidence>
<dbReference type="Pfam" id="PF05793">
    <property type="entry name" value="TFIIF_alpha"/>
    <property type="match status" value="1"/>
</dbReference>
<dbReference type="GO" id="GO:0032968">
    <property type="term" value="P:positive regulation of transcription elongation by RNA polymerase II"/>
    <property type="evidence" value="ECO:0007669"/>
    <property type="project" value="InterPro"/>
</dbReference>
<dbReference type="InterPro" id="IPR008851">
    <property type="entry name" value="TFIIF-alpha"/>
</dbReference>
<evidence type="ECO:0000256" key="4">
    <source>
        <dbReference type="ARBA" id="ARBA00023125"/>
    </source>
</evidence>
<reference evidence="9" key="2">
    <citation type="submission" date="2010-11" db="EMBL/GenBank/DDBJ databases">
        <authorList>
            <consortium name="The Broad Institute Genome Sequencing Platform"/>
            <person name="Earl A."/>
            <person name="Ward D."/>
            <person name="Feldgarden M."/>
            <person name="Gevers D."/>
            <person name="Butler R."/>
            <person name="Young S.K."/>
            <person name="Zeng Q."/>
            <person name="Gargeya S."/>
            <person name="Fitzgerald M."/>
            <person name="Haas B."/>
            <person name="Abouelleil A."/>
            <person name="Alvarado L."/>
            <person name="Arachchi H.M."/>
            <person name="Berlin A."/>
            <person name="Brown A."/>
            <person name="Chapman S.B."/>
            <person name="Chen Z."/>
            <person name="Dunbar C."/>
            <person name="Freedman E."/>
            <person name="Gearin G."/>
            <person name="Gellesch M."/>
            <person name="Goldberg J."/>
            <person name="Griggs A."/>
            <person name="Gujja S."/>
            <person name="Heilman E."/>
            <person name="Heiman D."/>
            <person name="Howarth C."/>
            <person name="Larson L."/>
            <person name="Lui A."/>
            <person name="MacDonald P.J.P."/>
            <person name="Mehta T."/>
            <person name="Montmayeur A."/>
            <person name="Murphy C."/>
            <person name="Neiman D."/>
            <person name="Pearson M."/>
            <person name="Priest M."/>
            <person name="Roberts A."/>
            <person name="Saif S."/>
            <person name="Shea T."/>
            <person name="Shenoy N."/>
            <person name="Sisk P."/>
            <person name="Stolte C."/>
            <person name="Sykes S."/>
            <person name="White J."/>
            <person name="Yandava C."/>
            <person name="Wortman J."/>
            <person name="Nusbaum C."/>
            <person name="Birren B."/>
        </authorList>
    </citation>
    <scope>NUCLEOTIDE SEQUENCE</scope>
    <source>
        <strain evidence="9">P1A1 Lamole</strain>
    </source>
</reference>
<evidence type="ECO:0000313" key="11">
    <source>
        <dbReference type="Proteomes" id="UP000017200"/>
    </source>
</evidence>
<feature type="region of interest" description="Disordered" evidence="8">
    <location>
        <begin position="1"/>
        <end position="57"/>
    </location>
</feature>
<feature type="compositionally biased region" description="Basic residues" evidence="8">
    <location>
        <begin position="170"/>
        <end position="180"/>
    </location>
</feature>
<name>U5H1A3_USTV1</name>
<organism evidence="9">
    <name type="scientific">Microbotryum lychnidis-dioicae (strain p1A1 Lamole / MvSl-1064)</name>
    <name type="common">Anther smut fungus</name>
    <dbReference type="NCBI Taxonomy" id="683840"/>
    <lineage>
        <taxon>Eukaryota</taxon>
        <taxon>Fungi</taxon>
        <taxon>Dikarya</taxon>
        <taxon>Basidiomycota</taxon>
        <taxon>Pucciniomycotina</taxon>
        <taxon>Microbotryomycetes</taxon>
        <taxon>Microbotryales</taxon>
        <taxon>Microbotryaceae</taxon>
        <taxon>Microbotryum</taxon>
    </lineage>
</organism>
<feature type="compositionally biased region" description="Acidic residues" evidence="8">
    <location>
        <begin position="436"/>
        <end position="452"/>
    </location>
</feature>
<dbReference type="OMA" id="THLMKFA"/>
<keyword evidence="11" id="KW-1185">Reference proteome</keyword>
<dbReference type="SUPFAM" id="SSF50916">
    <property type="entry name" value="Rap30/74 interaction domains"/>
    <property type="match status" value="2"/>
</dbReference>
<evidence type="ECO:0000313" key="9">
    <source>
        <dbReference type="EMBL" id="KDE08706.1"/>
    </source>
</evidence>
<dbReference type="Proteomes" id="UP000017200">
    <property type="component" value="Unassembled WGS sequence"/>
</dbReference>
<reference evidence="11" key="1">
    <citation type="submission" date="2010-11" db="EMBL/GenBank/DDBJ databases">
        <title>The genome sequence of Microbotryum violaceum strain p1A1 Lamole.</title>
        <authorList>
            <person name="Cuomo C."/>
            <person name="Perlin M."/>
            <person name="Young S.K."/>
            <person name="Zeng Q."/>
            <person name="Gargeya S."/>
            <person name="Alvarado L."/>
            <person name="Berlin A."/>
            <person name="Chapman S.B."/>
            <person name="Chen Z."/>
            <person name="Freedman E."/>
            <person name="Gellesch M."/>
            <person name="Goldberg J."/>
            <person name="Griggs A."/>
            <person name="Gujja S."/>
            <person name="Heilman E."/>
            <person name="Heiman D."/>
            <person name="Howarth C."/>
            <person name="Mehta T."/>
            <person name="Neiman D."/>
            <person name="Pearson M."/>
            <person name="Roberts A."/>
            <person name="Saif S."/>
            <person name="Shea T."/>
            <person name="Shenoy N."/>
            <person name="Sisk P."/>
            <person name="Stolte C."/>
            <person name="Sykes S."/>
            <person name="White J."/>
            <person name="Yandava C."/>
            <person name="Haas B."/>
            <person name="Nusbaum C."/>
            <person name="Birren B."/>
        </authorList>
    </citation>
    <scope>NUCLEOTIDE SEQUENCE [LARGE SCALE GENOMIC DNA]</scope>
    <source>
        <strain evidence="11">p1A1 Lamole</strain>
    </source>
</reference>
<dbReference type="EMBL" id="GL541648">
    <property type="protein sequence ID" value="KDE08706.1"/>
    <property type="molecule type" value="Genomic_DNA"/>
</dbReference>
<dbReference type="STRING" id="683840.U5H1A3"/>
<comment type="similarity">
    <text evidence="2 7">Belongs to the TFIIF alpha subunit family.</text>
</comment>
<evidence type="ECO:0000256" key="6">
    <source>
        <dbReference type="ARBA" id="ARBA00023242"/>
    </source>
</evidence>
<dbReference type="GO" id="GO:0003677">
    <property type="term" value="F:DNA binding"/>
    <property type="evidence" value="ECO:0007669"/>
    <property type="project" value="UniProtKB-KW"/>
</dbReference>
<evidence type="ECO:0000256" key="7">
    <source>
        <dbReference type="RuleBase" id="RU366044"/>
    </source>
</evidence>
<feature type="region of interest" description="Disordered" evidence="8">
    <location>
        <begin position="324"/>
        <end position="659"/>
    </location>
</feature>
<accession>U5H1A3</accession>
<reference evidence="9 11" key="3">
    <citation type="journal article" date="2015" name="BMC Genomics">
        <title>Sex and parasites: genomic and transcriptomic analysis of Microbotryum lychnidis-dioicae, the biotrophic and plant-castrating anther smut fungus.</title>
        <authorList>
            <person name="Perlin M.H."/>
            <person name="Amselem J."/>
            <person name="Fontanillas E."/>
            <person name="Toh S.S."/>
            <person name="Chen Z."/>
            <person name="Goldberg J."/>
            <person name="Duplessis S."/>
            <person name="Henrissat B."/>
            <person name="Young S."/>
            <person name="Zeng Q."/>
            <person name="Aguileta G."/>
            <person name="Petit E."/>
            <person name="Badouin H."/>
            <person name="Andrews J."/>
            <person name="Razeeq D."/>
            <person name="Gabaldon T."/>
            <person name="Quesneville H."/>
            <person name="Giraud T."/>
            <person name="Hood M.E."/>
            <person name="Schultz D.J."/>
            <person name="Cuomo C.A."/>
        </authorList>
    </citation>
    <scope>NUCLEOTIDE SEQUENCE [LARGE SCALE GENOMIC DNA]</scope>
    <source>
        <strain evidence="11">p1A1 Lamole</strain>
        <strain evidence="9">P1A1 Lamole</strain>
    </source>
</reference>
<dbReference type="EnsemblFungi" id="MVLG_01162T0">
    <property type="protein sequence ID" value="MVLG_01162T0"/>
    <property type="gene ID" value="MVLG_01162"/>
</dbReference>
<keyword evidence="3 7" id="KW-0805">Transcription regulation</keyword>
<feature type="compositionally biased region" description="Basic and acidic residues" evidence="8">
    <location>
        <begin position="502"/>
        <end position="513"/>
    </location>
</feature>
<feature type="compositionally biased region" description="Basic and acidic residues" evidence="8">
    <location>
        <begin position="380"/>
        <end position="394"/>
    </location>
</feature>
<feature type="compositionally biased region" description="Basic and acidic residues" evidence="8">
    <location>
        <begin position="422"/>
        <end position="435"/>
    </location>
</feature>
<reference evidence="10" key="4">
    <citation type="submission" date="2015-06" db="UniProtKB">
        <authorList>
            <consortium name="EnsemblFungi"/>
        </authorList>
    </citation>
    <scope>IDENTIFICATION</scope>
</reference>
<keyword evidence="4 7" id="KW-0238">DNA-binding</keyword>
<dbReference type="FunCoup" id="U5H1A3">
    <property type="interactions" value="47"/>
</dbReference>
<comment type="subcellular location">
    <subcellularLocation>
        <location evidence="1 7">Nucleus</location>
    </subcellularLocation>
</comment>
<gene>
    <name evidence="9" type="ORF">MVLG_01162</name>
</gene>
<dbReference type="InterPro" id="IPR011039">
    <property type="entry name" value="TFIIF_interaction"/>
</dbReference>
<feature type="compositionally biased region" description="Basic and acidic residues" evidence="8">
    <location>
        <begin position="360"/>
        <end position="371"/>
    </location>
</feature>